<evidence type="ECO:0000313" key="1">
    <source>
        <dbReference type="EMBL" id="GBL84898.1"/>
    </source>
</evidence>
<reference evidence="1 2" key="1">
    <citation type="journal article" date="2019" name="Sci. Rep.">
        <title>Orb-weaving spider Araneus ventricosus genome elucidates the spidroin gene catalogue.</title>
        <authorList>
            <person name="Kono N."/>
            <person name="Nakamura H."/>
            <person name="Ohtoshi R."/>
            <person name="Moran D.A.P."/>
            <person name="Shinohara A."/>
            <person name="Yoshida Y."/>
            <person name="Fujiwara M."/>
            <person name="Mori M."/>
            <person name="Tomita M."/>
            <person name="Arakawa K."/>
        </authorList>
    </citation>
    <scope>NUCLEOTIDE SEQUENCE [LARGE SCALE GENOMIC DNA]</scope>
</reference>
<accession>A0A4Y2AYP2</accession>
<dbReference type="Proteomes" id="UP000499080">
    <property type="component" value="Unassembled WGS sequence"/>
</dbReference>
<name>A0A4Y2AYP2_ARAVE</name>
<comment type="caution">
    <text evidence="1">The sequence shown here is derived from an EMBL/GenBank/DDBJ whole genome shotgun (WGS) entry which is preliminary data.</text>
</comment>
<dbReference type="AlphaFoldDB" id="A0A4Y2AYP2"/>
<keyword evidence="2" id="KW-1185">Reference proteome</keyword>
<evidence type="ECO:0000313" key="2">
    <source>
        <dbReference type="Proteomes" id="UP000499080"/>
    </source>
</evidence>
<dbReference type="EMBL" id="BGPR01000040">
    <property type="protein sequence ID" value="GBL84898.1"/>
    <property type="molecule type" value="Genomic_DNA"/>
</dbReference>
<sequence>MEKGRLPKSPALASWSVGSRFQSQFHRRSVLCMDLVNAKSGVEGQSPSLWCGVKFRRERCLLSCRSDHRQQFKVTESVSK</sequence>
<organism evidence="1 2">
    <name type="scientific">Araneus ventricosus</name>
    <name type="common">Orbweaver spider</name>
    <name type="synonym">Epeira ventricosa</name>
    <dbReference type="NCBI Taxonomy" id="182803"/>
    <lineage>
        <taxon>Eukaryota</taxon>
        <taxon>Metazoa</taxon>
        <taxon>Ecdysozoa</taxon>
        <taxon>Arthropoda</taxon>
        <taxon>Chelicerata</taxon>
        <taxon>Arachnida</taxon>
        <taxon>Araneae</taxon>
        <taxon>Araneomorphae</taxon>
        <taxon>Entelegynae</taxon>
        <taxon>Araneoidea</taxon>
        <taxon>Araneidae</taxon>
        <taxon>Araneus</taxon>
    </lineage>
</organism>
<protein>
    <submittedName>
        <fullName evidence="1">Uncharacterized protein</fullName>
    </submittedName>
</protein>
<proteinExistence type="predicted"/>
<gene>
    <name evidence="1" type="ORF">AVEN_42174_1</name>
</gene>